<dbReference type="Pfam" id="PF07536">
    <property type="entry name" value="HWE_HK"/>
    <property type="match status" value="1"/>
</dbReference>
<feature type="domain" description="PAS" evidence="8">
    <location>
        <begin position="173"/>
        <end position="243"/>
    </location>
</feature>
<dbReference type="SUPFAM" id="SSF55785">
    <property type="entry name" value="PYP-like sensor domain (PAS domain)"/>
    <property type="match status" value="1"/>
</dbReference>
<dbReference type="InterPro" id="IPR000014">
    <property type="entry name" value="PAS"/>
</dbReference>
<dbReference type="InterPro" id="IPR035965">
    <property type="entry name" value="PAS-like_dom_sf"/>
</dbReference>
<keyword evidence="6" id="KW-0418">Kinase</keyword>
<dbReference type="Proteomes" id="UP001518989">
    <property type="component" value="Unassembled WGS sequence"/>
</dbReference>
<dbReference type="SMART" id="SM00911">
    <property type="entry name" value="HWE_HK"/>
    <property type="match status" value="1"/>
</dbReference>
<dbReference type="SMART" id="SM00065">
    <property type="entry name" value="GAF"/>
    <property type="match status" value="1"/>
</dbReference>
<dbReference type="InterPro" id="IPR029016">
    <property type="entry name" value="GAF-like_dom_sf"/>
</dbReference>
<dbReference type="RefSeq" id="WP_207419590.1">
    <property type="nucleotide sequence ID" value="NZ_CP061177.1"/>
</dbReference>
<evidence type="ECO:0000256" key="7">
    <source>
        <dbReference type="ARBA" id="ARBA00022840"/>
    </source>
</evidence>
<dbReference type="Gene3D" id="3.30.450.20">
    <property type="entry name" value="PAS domain"/>
    <property type="match status" value="1"/>
</dbReference>
<keyword evidence="5" id="KW-0547">Nucleotide-binding</keyword>
<proteinExistence type="predicted"/>
<dbReference type="Pfam" id="PF13185">
    <property type="entry name" value="GAF_2"/>
    <property type="match status" value="1"/>
</dbReference>
<dbReference type="InterPro" id="IPR011102">
    <property type="entry name" value="Sig_transdc_His_kinase_HWE"/>
</dbReference>
<dbReference type="CDD" id="cd00130">
    <property type="entry name" value="PAS"/>
    <property type="match status" value="1"/>
</dbReference>
<keyword evidence="3" id="KW-0597">Phosphoprotein</keyword>
<dbReference type="EMBL" id="JACTNG010000014">
    <property type="protein sequence ID" value="MBO1081420.1"/>
    <property type="molecule type" value="Genomic_DNA"/>
</dbReference>
<gene>
    <name evidence="9" type="ORF">IAI61_20500</name>
</gene>
<dbReference type="NCBIfam" id="TIGR00229">
    <property type="entry name" value="sensory_box"/>
    <property type="match status" value="1"/>
</dbReference>
<keyword evidence="7" id="KW-0067">ATP-binding</keyword>
<evidence type="ECO:0000313" key="9">
    <source>
        <dbReference type="EMBL" id="MBO1081420.1"/>
    </source>
</evidence>
<dbReference type="InterPro" id="IPR013655">
    <property type="entry name" value="PAS_fold_3"/>
</dbReference>
<evidence type="ECO:0000256" key="4">
    <source>
        <dbReference type="ARBA" id="ARBA00022679"/>
    </source>
</evidence>
<dbReference type="EC" id="2.7.13.3" evidence="2"/>
<dbReference type="Gene3D" id="3.30.450.40">
    <property type="match status" value="1"/>
</dbReference>
<keyword evidence="4" id="KW-0808">Transferase</keyword>
<keyword evidence="10" id="KW-1185">Reference proteome</keyword>
<dbReference type="PANTHER" id="PTHR41523">
    <property type="entry name" value="TWO-COMPONENT SYSTEM SENSOR PROTEIN"/>
    <property type="match status" value="1"/>
</dbReference>
<evidence type="ECO:0000256" key="5">
    <source>
        <dbReference type="ARBA" id="ARBA00022741"/>
    </source>
</evidence>
<protein>
    <recommendedName>
        <fullName evidence="2">histidine kinase</fullName>
        <ecNumber evidence="2">2.7.13.3</ecNumber>
    </recommendedName>
</protein>
<comment type="caution">
    <text evidence="9">The sequence shown here is derived from an EMBL/GenBank/DDBJ whole genome shotgun (WGS) entry which is preliminary data.</text>
</comment>
<dbReference type="SUPFAM" id="SSF55781">
    <property type="entry name" value="GAF domain-like"/>
    <property type="match status" value="1"/>
</dbReference>
<evidence type="ECO:0000256" key="6">
    <source>
        <dbReference type="ARBA" id="ARBA00022777"/>
    </source>
</evidence>
<evidence type="ECO:0000313" key="10">
    <source>
        <dbReference type="Proteomes" id="UP001518989"/>
    </source>
</evidence>
<evidence type="ECO:0000256" key="1">
    <source>
        <dbReference type="ARBA" id="ARBA00000085"/>
    </source>
</evidence>
<dbReference type="PROSITE" id="PS50112">
    <property type="entry name" value="PAS"/>
    <property type="match status" value="1"/>
</dbReference>
<name>A0ABS3KVA5_9PROT</name>
<sequence length="506" mass="54920">MVDVALLSEQTRMLGDFGQFALRAQNLDEVLQRACELLAGMLRLGRARMLELRPGERQLLVRASLGWDAAPPPPALRDGSAEEAAIRSAAAVAIGDTRLDRRFAAMPAPAAGAVAVVHLPVLLPGGRCFGLLQADAAEPRAFSDGDLDLLPVLSAMLGPAVDRLLAASAPRGDEARFRMLVDGMPQLVWCSVSDGRWTWASRQWTDYTGQEQQDCQGLGWLDVVHPDDRGAMVHAWQSSPTHGGLDVECRLRRAADGSYRWHRVRSLPLRAGPDAGQPRGGVAEWLGTCTDVDDLKRAQDRQGILVAELQHRTRNLLGVVQSIASRSMAPSPGRETYNARLSALGRVQGFLSCSPEWSVSLFELLAAELVAVGDGLSERVEVRGPPLQLPGNKVQPMALALHELATNAMKYGAIGQPDGRLQVEWTVEAEPGGRQLVLDWRESGVAMPDDQPARRGFGSELITRALPYQLKAKTRLEFGDDGVHCRIVLPLGSAPAQKQQQQQRTA</sequence>
<dbReference type="Pfam" id="PF08447">
    <property type="entry name" value="PAS_3"/>
    <property type="match status" value="1"/>
</dbReference>
<comment type="catalytic activity">
    <reaction evidence="1">
        <text>ATP + protein L-histidine = ADP + protein N-phospho-L-histidine.</text>
        <dbReference type="EC" id="2.7.13.3"/>
    </reaction>
</comment>
<evidence type="ECO:0000259" key="8">
    <source>
        <dbReference type="PROSITE" id="PS50112"/>
    </source>
</evidence>
<evidence type="ECO:0000256" key="3">
    <source>
        <dbReference type="ARBA" id="ARBA00022553"/>
    </source>
</evidence>
<dbReference type="InterPro" id="IPR003018">
    <property type="entry name" value="GAF"/>
</dbReference>
<evidence type="ECO:0000256" key="2">
    <source>
        <dbReference type="ARBA" id="ARBA00012438"/>
    </source>
</evidence>
<dbReference type="Gene3D" id="3.30.565.10">
    <property type="entry name" value="Histidine kinase-like ATPase, C-terminal domain"/>
    <property type="match status" value="1"/>
</dbReference>
<dbReference type="InterPro" id="IPR036890">
    <property type="entry name" value="HATPase_C_sf"/>
</dbReference>
<organism evidence="9 10">
    <name type="scientific">Roseomonas haemaphysalidis</name>
    <dbReference type="NCBI Taxonomy" id="2768162"/>
    <lineage>
        <taxon>Bacteria</taxon>
        <taxon>Pseudomonadati</taxon>
        <taxon>Pseudomonadota</taxon>
        <taxon>Alphaproteobacteria</taxon>
        <taxon>Acetobacterales</taxon>
        <taxon>Roseomonadaceae</taxon>
        <taxon>Roseomonas</taxon>
    </lineage>
</organism>
<accession>A0ABS3KVA5</accession>
<dbReference type="SMART" id="SM00091">
    <property type="entry name" value="PAS"/>
    <property type="match status" value="1"/>
</dbReference>
<dbReference type="PANTHER" id="PTHR41523:SF7">
    <property type="entry name" value="HISTIDINE KINASE"/>
    <property type="match status" value="1"/>
</dbReference>
<reference evidence="9 10" key="1">
    <citation type="submission" date="2020-09" db="EMBL/GenBank/DDBJ databases">
        <title>Roseomonas.</title>
        <authorList>
            <person name="Zhu W."/>
        </authorList>
    </citation>
    <scope>NUCLEOTIDE SEQUENCE [LARGE SCALE GENOMIC DNA]</scope>
    <source>
        <strain evidence="9 10">573</strain>
    </source>
</reference>